<dbReference type="InterPro" id="IPR014710">
    <property type="entry name" value="RmlC-like_jellyroll"/>
</dbReference>
<proteinExistence type="predicted"/>
<dbReference type="InterPro" id="IPR010982">
    <property type="entry name" value="Lambda_DNA-bd_dom_sf"/>
</dbReference>
<evidence type="ECO:0000313" key="4">
    <source>
        <dbReference type="EMBL" id="GAA4023841.1"/>
    </source>
</evidence>
<feature type="region of interest" description="Disordered" evidence="2">
    <location>
        <begin position="1"/>
        <end position="32"/>
    </location>
</feature>
<comment type="caution">
    <text evidence="4">The sequence shown here is derived from an EMBL/GenBank/DDBJ whole genome shotgun (WGS) entry which is preliminary data.</text>
</comment>
<dbReference type="SMART" id="SM00530">
    <property type="entry name" value="HTH_XRE"/>
    <property type="match status" value="1"/>
</dbReference>
<dbReference type="Gene3D" id="2.60.120.10">
    <property type="entry name" value="Jelly Rolls"/>
    <property type="match status" value="1"/>
</dbReference>
<dbReference type="Pfam" id="PF13560">
    <property type="entry name" value="HTH_31"/>
    <property type="match status" value="1"/>
</dbReference>
<name>A0ABP7TBC7_9ACTN</name>
<dbReference type="PROSITE" id="PS50943">
    <property type="entry name" value="HTH_CROC1"/>
    <property type="match status" value="1"/>
</dbReference>
<sequence length="230" mass="24151">MPAPSANSASPADRPSAAQSAAEPEGQSAAQETDAHLRAELGASIRRLRKERGLTLVQVAELAGLSHPFLSQLERGLTRPSMPSLHRIARALGTTQQALMATAAVPHPGTPAASAHLVRFGEGLPVVNSGGAARMLGAASYSIHPVEYAGAPPEFEEYYDHPGDEFLYVVTGGIEIDLQTLDGPRLHVLGPGDSICYPGGTPHRWRAVGDGEPIRILTVQSAAGTTDQHH</sequence>
<dbReference type="EMBL" id="BAAAZX010000035">
    <property type="protein sequence ID" value="GAA4023841.1"/>
    <property type="molecule type" value="Genomic_DNA"/>
</dbReference>
<feature type="compositionally biased region" description="Low complexity" evidence="2">
    <location>
        <begin position="1"/>
        <end position="22"/>
    </location>
</feature>
<dbReference type="CDD" id="cd00093">
    <property type="entry name" value="HTH_XRE"/>
    <property type="match status" value="1"/>
</dbReference>
<dbReference type="InterPro" id="IPR013096">
    <property type="entry name" value="Cupin_2"/>
</dbReference>
<dbReference type="PANTHER" id="PTHR46797:SF1">
    <property type="entry name" value="METHYLPHOSPHONATE SYNTHASE"/>
    <property type="match status" value="1"/>
</dbReference>
<keyword evidence="5" id="KW-1185">Reference proteome</keyword>
<dbReference type="SUPFAM" id="SSF51182">
    <property type="entry name" value="RmlC-like cupins"/>
    <property type="match status" value="1"/>
</dbReference>
<dbReference type="InterPro" id="IPR001387">
    <property type="entry name" value="Cro/C1-type_HTH"/>
</dbReference>
<dbReference type="InterPro" id="IPR011051">
    <property type="entry name" value="RmlC_Cupin_sf"/>
</dbReference>
<evidence type="ECO:0000313" key="5">
    <source>
        <dbReference type="Proteomes" id="UP001500456"/>
    </source>
</evidence>
<dbReference type="CDD" id="cd02209">
    <property type="entry name" value="cupin_XRE_C"/>
    <property type="match status" value="1"/>
</dbReference>
<organism evidence="4 5">
    <name type="scientific">Streptomyces plumbiresistens</name>
    <dbReference type="NCBI Taxonomy" id="511811"/>
    <lineage>
        <taxon>Bacteria</taxon>
        <taxon>Bacillati</taxon>
        <taxon>Actinomycetota</taxon>
        <taxon>Actinomycetes</taxon>
        <taxon>Kitasatosporales</taxon>
        <taxon>Streptomycetaceae</taxon>
        <taxon>Streptomyces</taxon>
    </lineage>
</organism>
<dbReference type="PANTHER" id="PTHR46797">
    <property type="entry name" value="HTH-TYPE TRANSCRIPTIONAL REGULATOR"/>
    <property type="match status" value="1"/>
</dbReference>
<dbReference type="Gene3D" id="1.10.260.40">
    <property type="entry name" value="lambda repressor-like DNA-binding domains"/>
    <property type="match status" value="1"/>
</dbReference>
<evidence type="ECO:0000256" key="2">
    <source>
        <dbReference type="SAM" id="MobiDB-lite"/>
    </source>
</evidence>
<gene>
    <name evidence="4" type="ORF">GCM10022232_81350</name>
</gene>
<protein>
    <submittedName>
        <fullName evidence="4">XRE family transcriptional regulator</fullName>
    </submittedName>
</protein>
<dbReference type="InterPro" id="IPR050807">
    <property type="entry name" value="TransReg_Diox_bact_type"/>
</dbReference>
<keyword evidence="1" id="KW-0238">DNA-binding</keyword>
<evidence type="ECO:0000256" key="1">
    <source>
        <dbReference type="ARBA" id="ARBA00023125"/>
    </source>
</evidence>
<dbReference type="Pfam" id="PF07883">
    <property type="entry name" value="Cupin_2"/>
    <property type="match status" value="1"/>
</dbReference>
<accession>A0ABP7TBC7</accession>
<dbReference type="RefSeq" id="WP_266450642.1">
    <property type="nucleotide sequence ID" value="NZ_BAAAZX010000035.1"/>
</dbReference>
<reference evidence="5" key="1">
    <citation type="journal article" date="2019" name="Int. J. Syst. Evol. Microbiol.">
        <title>The Global Catalogue of Microorganisms (GCM) 10K type strain sequencing project: providing services to taxonomists for standard genome sequencing and annotation.</title>
        <authorList>
            <consortium name="The Broad Institute Genomics Platform"/>
            <consortium name="The Broad Institute Genome Sequencing Center for Infectious Disease"/>
            <person name="Wu L."/>
            <person name="Ma J."/>
        </authorList>
    </citation>
    <scope>NUCLEOTIDE SEQUENCE [LARGE SCALE GENOMIC DNA]</scope>
    <source>
        <strain evidence="5">JCM 16924</strain>
    </source>
</reference>
<feature type="domain" description="HTH cro/C1-type" evidence="3">
    <location>
        <begin position="45"/>
        <end position="99"/>
    </location>
</feature>
<dbReference type="Proteomes" id="UP001500456">
    <property type="component" value="Unassembled WGS sequence"/>
</dbReference>
<evidence type="ECO:0000259" key="3">
    <source>
        <dbReference type="PROSITE" id="PS50943"/>
    </source>
</evidence>